<keyword evidence="1" id="KW-0732">Signal</keyword>
<proteinExistence type="predicted"/>
<dbReference type="GO" id="GO:0008237">
    <property type="term" value="F:metallopeptidase activity"/>
    <property type="evidence" value="ECO:0007669"/>
    <property type="project" value="InterPro"/>
</dbReference>
<dbReference type="RefSeq" id="XP_056491875.1">
    <property type="nucleotide sequence ID" value="XM_056626080.1"/>
</dbReference>
<sequence>MKIHSRKPRNWLINCICLLFFLGRCYALDAYSRFRVEEGTGPVTAAGTFGYGGTCYGVGEEGADLDAIYTEAIDMAQVALDALNNYANSATVRATVQTFLGIKPASETSTTVLADHANYFTTAKNVLEAIIAFSNGKGLEKPGLFCDDSWRWKTKMVYSQSTGEMTTTTVSEDTGGKEQWNWWSPLYRKHVGTGEGCINNGESATFGFTCHEEGAQSITMCPISFSYPKRYTLSAYRSGEKVVPEGKALQTYMFIPGILLHELAHLVTEGDVSDIPIRIGGSAAKKAYGAVLVETLAKGLPEYAVQNADSYNWFATAIYIDQCDWSRGKCAKTPSCLAFEALGEDYSLSSLINGRGE</sequence>
<feature type="chain" id="PRO_5040865923" description="Lysine-specific metallo-endopeptidase domain-containing protein" evidence="1">
    <location>
        <begin position="28"/>
        <end position="357"/>
    </location>
</feature>
<evidence type="ECO:0008006" key="4">
    <source>
        <dbReference type="Google" id="ProtNLM"/>
    </source>
</evidence>
<dbReference type="EMBL" id="JAPZBU010000004">
    <property type="protein sequence ID" value="KAJ5407560.1"/>
    <property type="molecule type" value="Genomic_DNA"/>
</dbReference>
<reference evidence="2" key="2">
    <citation type="journal article" date="2023" name="IMA Fungus">
        <title>Comparative genomic study of the Penicillium genus elucidates a diverse pangenome and 15 lateral gene transfer events.</title>
        <authorList>
            <person name="Petersen C."/>
            <person name="Sorensen T."/>
            <person name="Nielsen M.R."/>
            <person name="Sondergaard T.E."/>
            <person name="Sorensen J.L."/>
            <person name="Fitzpatrick D.A."/>
            <person name="Frisvad J.C."/>
            <person name="Nielsen K.L."/>
        </authorList>
    </citation>
    <scope>NUCLEOTIDE SEQUENCE</scope>
    <source>
        <strain evidence="2">IBT 29677</strain>
    </source>
</reference>
<name>A0A9W9W7H6_9EURO</name>
<accession>A0A9W9W7H6</accession>
<dbReference type="AlphaFoldDB" id="A0A9W9W7H6"/>
<protein>
    <recommendedName>
        <fullName evidence="4">Lysine-specific metallo-endopeptidase domain-containing protein</fullName>
    </recommendedName>
</protein>
<dbReference type="OrthoDB" id="4323284at2759"/>
<evidence type="ECO:0000313" key="2">
    <source>
        <dbReference type="EMBL" id="KAJ5407560.1"/>
    </source>
</evidence>
<dbReference type="Gene3D" id="3.40.390.10">
    <property type="entry name" value="Collagenase (Catalytic Domain)"/>
    <property type="match status" value="1"/>
</dbReference>
<organism evidence="2 3">
    <name type="scientific">Penicillium cosmopolitanum</name>
    <dbReference type="NCBI Taxonomy" id="1131564"/>
    <lineage>
        <taxon>Eukaryota</taxon>
        <taxon>Fungi</taxon>
        <taxon>Dikarya</taxon>
        <taxon>Ascomycota</taxon>
        <taxon>Pezizomycotina</taxon>
        <taxon>Eurotiomycetes</taxon>
        <taxon>Eurotiomycetidae</taxon>
        <taxon>Eurotiales</taxon>
        <taxon>Aspergillaceae</taxon>
        <taxon>Penicillium</taxon>
    </lineage>
</organism>
<dbReference type="GeneID" id="81365060"/>
<reference evidence="2" key="1">
    <citation type="submission" date="2022-12" db="EMBL/GenBank/DDBJ databases">
        <authorList>
            <person name="Petersen C."/>
        </authorList>
    </citation>
    <scope>NUCLEOTIDE SEQUENCE</scope>
    <source>
        <strain evidence="2">IBT 29677</strain>
    </source>
</reference>
<dbReference type="Proteomes" id="UP001147747">
    <property type="component" value="Unassembled WGS sequence"/>
</dbReference>
<feature type="signal peptide" evidence="1">
    <location>
        <begin position="1"/>
        <end position="27"/>
    </location>
</feature>
<comment type="caution">
    <text evidence="2">The sequence shown here is derived from an EMBL/GenBank/DDBJ whole genome shotgun (WGS) entry which is preliminary data.</text>
</comment>
<evidence type="ECO:0000256" key="1">
    <source>
        <dbReference type="SAM" id="SignalP"/>
    </source>
</evidence>
<keyword evidence="3" id="KW-1185">Reference proteome</keyword>
<dbReference type="SUPFAM" id="SSF55486">
    <property type="entry name" value="Metalloproteases ('zincins'), catalytic domain"/>
    <property type="match status" value="1"/>
</dbReference>
<dbReference type="InterPro" id="IPR024079">
    <property type="entry name" value="MetalloPept_cat_dom_sf"/>
</dbReference>
<gene>
    <name evidence="2" type="ORF">N7509_001443</name>
</gene>
<evidence type="ECO:0000313" key="3">
    <source>
        <dbReference type="Proteomes" id="UP001147747"/>
    </source>
</evidence>